<accession>A0A0F9K2Q1</accession>
<organism evidence="1">
    <name type="scientific">marine sediment metagenome</name>
    <dbReference type="NCBI Taxonomy" id="412755"/>
    <lineage>
        <taxon>unclassified sequences</taxon>
        <taxon>metagenomes</taxon>
        <taxon>ecological metagenomes</taxon>
    </lineage>
</organism>
<evidence type="ECO:0008006" key="2">
    <source>
        <dbReference type="Google" id="ProtNLM"/>
    </source>
</evidence>
<comment type="caution">
    <text evidence="1">The sequence shown here is derived from an EMBL/GenBank/DDBJ whole genome shotgun (WGS) entry which is preliminary data.</text>
</comment>
<proteinExistence type="predicted"/>
<gene>
    <name evidence="1" type="ORF">LCGC14_1753270</name>
</gene>
<evidence type="ECO:0000313" key="1">
    <source>
        <dbReference type="EMBL" id="KKM05523.1"/>
    </source>
</evidence>
<name>A0A0F9K2Q1_9ZZZZ</name>
<dbReference type="AlphaFoldDB" id="A0A0F9K2Q1"/>
<dbReference type="InterPro" id="IPR036402">
    <property type="entry name" value="EF-Ts_dimer_sf"/>
</dbReference>
<protein>
    <recommendedName>
        <fullName evidence="2">Translation elongation factor EFTs/EF1B dimerisation domain-containing protein</fullName>
    </recommendedName>
</protein>
<dbReference type="EMBL" id="LAZR01016202">
    <property type="protein sequence ID" value="KKM05523.1"/>
    <property type="molecule type" value="Genomic_DNA"/>
</dbReference>
<sequence>MSKKMGSIKDVVIEAAKGLLQAKLMSQGVYDEIVACFDEKSEVEEFVCCNHEGKGSRVETLPDVYHSDEKTIIPKQTPYVDVEERKQGVGRVETYVHSDLHTANKGGAIILVECQTDFAARTQMFIAFAKKCAKMFYASSHLHENPTWEDVVGIFPDLIEEKAILETELKEKIAVVDSAILTI</sequence>
<dbReference type="InterPro" id="IPR001816">
    <property type="entry name" value="Transl_elong_EFTs/EF1B"/>
</dbReference>
<dbReference type="PANTHER" id="PTHR11741">
    <property type="entry name" value="ELONGATION FACTOR TS"/>
    <property type="match status" value="1"/>
</dbReference>
<dbReference type="PANTHER" id="PTHR11741:SF0">
    <property type="entry name" value="ELONGATION FACTOR TS, MITOCHONDRIAL"/>
    <property type="match status" value="1"/>
</dbReference>
<reference evidence="1" key="1">
    <citation type="journal article" date="2015" name="Nature">
        <title>Complex archaea that bridge the gap between prokaryotes and eukaryotes.</title>
        <authorList>
            <person name="Spang A."/>
            <person name="Saw J.H."/>
            <person name="Jorgensen S.L."/>
            <person name="Zaremba-Niedzwiedzka K."/>
            <person name="Martijn J."/>
            <person name="Lind A.E."/>
            <person name="van Eijk R."/>
            <person name="Schleper C."/>
            <person name="Guy L."/>
            <person name="Ettema T.J."/>
        </authorList>
    </citation>
    <scope>NUCLEOTIDE SEQUENCE</scope>
</reference>
<dbReference type="GO" id="GO:0003746">
    <property type="term" value="F:translation elongation factor activity"/>
    <property type="evidence" value="ECO:0007669"/>
    <property type="project" value="InterPro"/>
</dbReference>
<dbReference type="SUPFAM" id="SSF54713">
    <property type="entry name" value="Elongation factor Ts (EF-Ts), dimerisation domain"/>
    <property type="match status" value="1"/>
</dbReference>
<dbReference type="Gene3D" id="3.30.479.20">
    <property type="entry name" value="Elongation factor Ts, dimerisation domain"/>
    <property type="match status" value="1"/>
</dbReference>